<dbReference type="SUPFAM" id="SSF46894">
    <property type="entry name" value="C-terminal effector domain of the bipartite response regulators"/>
    <property type="match status" value="1"/>
</dbReference>
<dbReference type="OrthoDB" id="1090267at2"/>
<keyword evidence="2" id="KW-1133">Transmembrane helix</keyword>
<dbReference type="Gene3D" id="2.130.10.10">
    <property type="entry name" value="YVTN repeat-like/Quinoprotein amine dehydrogenase"/>
    <property type="match status" value="2"/>
</dbReference>
<feature type="domain" description="HTH luxR-type" evidence="3">
    <location>
        <begin position="894"/>
        <end position="951"/>
    </location>
</feature>
<dbReference type="InterPro" id="IPR011123">
    <property type="entry name" value="Y_Y_Y"/>
</dbReference>
<feature type="coiled-coil region" evidence="1">
    <location>
        <begin position="785"/>
        <end position="824"/>
    </location>
</feature>
<proteinExistence type="predicted"/>
<dbReference type="Pfam" id="PF07495">
    <property type="entry name" value="Y_Y_Y"/>
    <property type="match status" value="1"/>
</dbReference>
<dbReference type="GO" id="GO:0003677">
    <property type="term" value="F:DNA binding"/>
    <property type="evidence" value="ECO:0007669"/>
    <property type="project" value="InterPro"/>
</dbReference>
<dbReference type="Proteomes" id="UP000181976">
    <property type="component" value="Unassembled WGS sequence"/>
</dbReference>
<keyword evidence="2" id="KW-0812">Transmembrane</keyword>
<dbReference type="InterPro" id="IPR013783">
    <property type="entry name" value="Ig-like_fold"/>
</dbReference>
<evidence type="ECO:0000256" key="1">
    <source>
        <dbReference type="SAM" id="Coils"/>
    </source>
</evidence>
<dbReference type="STRING" id="385682.SAMN05444380_11145"/>
<dbReference type="Gene3D" id="2.60.40.10">
    <property type="entry name" value="Immunoglobulins"/>
    <property type="match status" value="1"/>
</dbReference>
<dbReference type="Gene3D" id="1.10.10.10">
    <property type="entry name" value="Winged helix-like DNA-binding domain superfamily/Winged helix DNA-binding domain"/>
    <property type="match status" value="1"/>
</dbReference>
<keyword evidence="1" id="KW-0175">Coiled coil</keyword>
<feature type="transmembrane region" description="Helical" evidence="2">
    <location>
        <begin position="12"/>
        <end position="31"/>
    </location>
</feature>
<keyword evidence="2" id="KW-0472">Membrane</keyword>
<dbReference type="GO" id="GO:0006355">
    <property type="term" value="P:regulation of DNA-templated transcription"/>
    <property type="evidence" value="ECO:0007669"/>
    <property type="project" value="InterPro"/>
</dbReference>
<dbReference type="InterPro" id="IPR015943">
    <property type="entry name" value="WD40/YVTN_repeat-like_dom_sf"/>
</dbReference>
<accession>A0A1I2AHZ9</accession>
<dbReference type="Pfam" id="PF07494">
    <property type="entry name" value="Reg_prop"/>
    <property type="match status" value="1"/>
</dbReference>
<dbReference type="SUPFAM" id="SSF63829">
    <property type="entry name" value="Calcium-dependent phosphotriesterase"/>
    <property type="match status" value="1"/>
</dbReference>
<dbReference type="eggNOG" id="COG2771">
    <property type="taxonomic scope" value="Bacteria"/>
</dbReference>
<reference evidence="4 5" key="1">
    <citation type="submission" date="2016-10" db="EMBL/GenBank/DDBJ databases">
        <authorList>
            <person name="de Groot N.N."/>
        </authorList>
    </citation>
    <scope>NUCLEOTIDE SEQUENCE [LARGE SCALE GENOMIC DNA]</scope>
    <source>
        <strain evidence="4 5">DSM 19012</strain>
    </source>
</reference>
<dbReference type="InParanoid" id="A0A1I2AHZ9"/>
<keyword evidence="5" id="KW-1185">Reference proteome</keyword>
<dbReference type="InterPro" id="IPR016032">
    <property type="entry name" value="Sig_transdc_resp-reg_C-effctor"/>
</dbReference>
<name>A0A1I2AHZ9_9BACT</name>
<evidence type="ECO:0000313" key="5">
    <source>
        <dbReference type="Proteomes" id="UP000181976"/>
    </source>
</evidence>
<organism evidence="4 5">
    <name type="scientific">Thermophagus xiamenensis</name>
    <dbReference type="NCBI Taxonomy" id="385682"/>
    <lineage>
        <taxon>Bacteria</taxon>
        <taxon>Pseudomonadati</taxon>
        <taxon>Bacteroidota</taxon>
        <taxon>Bacteroidia</taxon>
        <taxon>Marinilabiliales</taxon>
        <taxon>Marinilabiliaceae</taxon>
        <taxon>Thermophagus</taxon>
    </lineage>
</organism>
<dbReference type="SMART" id="SM00421">
    <property type="entry name" value="HTH_LUXR"/>
    <property type="match status" value="1"/>
</dbReference>
<evidence type="ECO:0000256" key="2">
    <source>
        <dbReference type="SAM" id="Phobius"/>
    </source>
</evidence>
<evidence type="ECO:0000259" key="3">
    <source>
        <dbReference type="SMART" id="SM00421"/>
    </source>
</evidence>
<dbReference type="eggNOG" id="COG3292">
    <property type="taxonomic scope" value="Bacteria"/>
</dbReference>
<dbReference type="RefSeq" id="WP_010526490.1">
    <property type="nucleotide sequence ID" value="NZ_AFSL01000009.1"/>
</dbReference>
<gene>
    <name evidence="4" type="ORF">SAMN05444380_11145</name>
</gene>
<dbReference type="InterPro" id="IPR000792">
    <property type="entry name" value="Tscrpt_reg_LuxR_C"/>
</dbReference>
<sequence>MKPITKLRDIPTLFIKLFVFIALFITVSITGKSAPTLQPQIINFNKQHYHGANKNWSIAFDGQGFTYIGNSIGLIEFDGVSWQLYPSPNGFPIRAIAIDSLNRIYTGGYREIGFWERNNLGQLEYTSLTDSVEGYFARNEEFWNIFIVNNKVYFQSFSGIYVFDKQHFAFIRANGFISRSSVLNNELVVAIKSRGLLKIKNHGLTPFLQSDFFVDKNVTFFAPSSFRHHYLIGTETNGMFLYEAQNQQAREWPSGQTKFFVQNNINKGIIRPDSSIVIGTILNGIKIFSKDGKELYHLTKQSGLQSNTVHSLACDSTGNIWVASDKGLDFITFSSLTSYTPFIDDSPGAMYSAAIQDGIFYAGTNQGLFFKPWNAPAARFRLVPGTQRQVWDCQIIDSTLFVGHNAGTYVVENGKATKISNIAGGYSITNIPGHNDYLLQSTYSDLVVYRKLNQKWTFSHTLKGFSDLIRFVEFDHRNNLWAAHLYNGLYKIRLNEDLDSATQITYYGKNSNLWRQGHSIRVFKIENRIVFTNNEMLYTYDDLNDNIVPYDFLNNSLGHYASSFLIVPAPENRYWFINHRGIALYLIRNNNVQLIKEFPITLFLNNLIPREENIVPIDAHRAILCLENGYALLDTRAEDSGDRITREQLTIREIVALSPSGNRKILSPFTSKIVIPYSRNNLSLRYSFPLFTAETIKYQYKIEGLTPGWSEPIDKPVFTVNRIPTGEYTISVRAINLWQKTSKTHQIKLEVKPPWYQSTPAFFIYALLFSGLFFLGKNITVKRVKLKEKQKREEKERELIRLRNEKLQSELSFKSRQLANSTLEMIKKNEFLMSLKEKLKHQKELLGTRYPDKYYSEIIKKIDDHISGEDEWKIFEHNFNQAHETFLQTLKEKYPQLTPGDLRLCAFLRINLTSKEIAPLLGISVRGVENHRYRLRKKLGLSPDTDLTEFILSFRDGKKE</sequence>
<evidence type="ECO:0000313" key="4">
    <source>
        <dbReference type="EMBL" id="SFE42460.1"/>
    </source>
</evidence>
<feature type="transmembrane region" description="Helical" evidence="2">
    <location>
        <begin position="762"/>
        <end position="781"/>
    </location>
</feature>
<protein>
    <submittedName>
        <fullName evidence="4">Two component regulator propeller</fullName>
    </submittedName>
</protein>
<dbReference type="InterPro" id="IPR011110">
    <property type="entry name" value="Reg_prop"/>
</dbReference>
<dbReference type="AlphaFoldDB" id="A0A1I2AHZ9"/>
<dbReference type="InterPro" id="IPR036388">
    <property type="entry name" value="WH-like_DNA-bd_sf"/>
</dbReference>
<dbReference type="EMBL" id="FONA01000011">
    <property type="protein sequence ID" value="SFE42460.1"/>
    <property type="molecule type" value="Genomic_DNA"/>
</dbReference>